<evidence type="ECO:0000313" key="2">
    <source>
        <dbReference type="EMBL" id="KAL0124140.1"/>
    </source>
</evidence>
<keyword evidence="3" id="KW-1185">Reference proteome</keyword>
<dbReference type="AlphaFoldDB" id="A0AAW2GC94"/>
<accession>A0AAW2GC94</accession>
<protein>
    <submittedName>
        <fullName evidence="2">Uncharacterized protein</fullName>
    </submittedName>
</protein>
<comment type="caution">
    <text evidence="2">The sequence shown here is derived from an EMBL/GenBank/DDBJ whole genome shotgun (WGS) entry which is preliminary data.</text>
</comment>
<evidence type="ECO:0000313" key="3">
    <source>
        <dbReference type="Proteomes" id="UP001430953"/>
    </source>
</evidence>
<gene>
    <name evidence="2" type="ORF">PUN28_006157</name>
</gene>
<proteinExistence type="predicted"/>
<sequence length="105" mass="12899">MEKRQEELMREGRGRSACVIGMEEYIKRKREEGKGEEKNKLAQIRKEKKKIDARREIEDKEEIEGEILNIIREMRKKMRREIEELNKDNREIKKELEITRKKKEK</sequence>
<reference evidence="2 3" key="1">
    <citation type="submission" date="2023-03" db="EMBL/GenBank/DDBJ databases">
        <title>High recombination rates correlate with genetic variation in Cardiocondyla obscurior ants.</title>
        <authorList>
            <person name="Errbii M."/>
        </authorList>
    </citation>
    <scope>NUCLEOTIDE SEQUENCE [LARGE SCALE GENOMIC DNA]</scope>
    <source>
        <strain evidence="2">Alpha-2009</strain>
        <tissue evidence="2">Whole body</tissue>
    </source>
</reference>
<evidence type="ECO:0000256" key="1">
    <source>
        <dbReference type="SAM" id="Coils"/>
    </source>
</evidence>
<dbReference type="EMBL" id="JADYXP020000005">
    <property type="protein sequence ID" value="KAL0124140.1"/>
    <property type="molecule type" value="Genomic_DNA"/>
</dbReference>
<organism evidence="2 3">
    <name type="scientific">Cardiocondyla obscurior</name>
    <dbReference type="NCBI Taxonomy" id="286306"/>
    <lineage>
        <taxon>Eukaryota</taxon>
        <taxon>Metazoa</taxon>
        <taxon>Ecdysozoa</taxon>
        <taxon>Arthropoda</taxon>
        <taxon>Hexapoda</taxon>
        <taxon>Insecta</taxon>
        <taxon>Pterygota</taxon>
        <taxon>Neoptera</taxon>
        <taxon>Endopterygota</taxon>
        <taxon>Hymenoptera</taxon>
        <taxon>Apocrita</taxon>
        <taxon>Aculeata</taxon>
        <taxon>Formicoidea</taxon>
        <taxon>Formicidae</taxon>
        <taxon>Myrmicinae</taxon>
        <taxon>Cardiocondyla</taxon>
    </lineage>
</organism>
<dbReference type="Proteomes" id="UP001430953">
    <property type="component" value="Unassembled WGS sequence"/>
</dbReference>
<name>A0AAW2GC94_9HYME</name>
<feature type="coiled-coil region" evidence="1">
    <location>
        <begin position="34"/>
        <end position="102"/>
    </location>
</feature>
<keyword evidence="1" id="KW-0175">Coiled coil</keyword>